<reference evidence="2 3" key="2">
    <citation type="submission" date="2020-03" db="EMBL/GenBank/DDBJ databases">
        <authorList>
            <person name="Ichikawa N."/>
            <person name="Kimura A."/>
            <person name="Kitahashi Y."/>
            <person name="Uohara A."/>
        </authorList>
    </citation>
    <scope>NUCLEOTIDE SEQUENCE [LARGE SCALE GENOMIC DNA]</scope>
    <source>
        <strain evidence="2 3">NBRC 108638</strain>
    </source>
</reference>
<accession>A0A6V8KY29</accession>
<gene>
    <name evidence="2" type="primary">doc</name>
    <name evidence="2" type="ORF">Prum_023760</name>
</gene>
<evidence type="ECO:0000313" key="3">
    <source>
        <dbReference type="Proteomes" id="UP000482960"/>
    </source>
</evidence>
<dbReference type="Proteomes" id="UP000482960">
    <property type="component" value="Unassembled WGS sequence"/>
</dbReference>
<dbReference type="InterPro" id="IPR053737">
    <property type="entry name" value="Type_II_TA_Toxin"/>
</dbReference>
<dbReference type="PANTHER" id="PTHR39426:SF1">
    <property type="entry name" value="HOMOLOGY TO DEATH-ON-CURING PROTEIN OF PHAGE P1"/>
    <property type="match status" value="1"/>
</dbReference>
<dbReference type="Pfam" id="PF02661">
    <property type="entry name" value="Fic"/>
    <property type="match status" value="1"/>
</dbReference>
<dbReference type="GO" id="GO:0016301">
    <property type="term" value="F:kinase activity"/>
    <property type="evidence" value="ECO:0007669"/>
    <property type="project" value="InterPro"/>
</dbReference>
<dbReference type="PROSITE" id="PS51459">
    <property type="entry name" value="FIDO"/>
    <property type="match status" value="1"/>
</dbReference>
<proteinExistence type="predicted"/>
<dbReference type="AlphaFoldDB" id="A0A6V8KY29"/>
<name>A0A6V8KY29_9ACTN</name>
<organism evidence="2 3">
    <name type="scientific">Phytohabitans rumicis</name>
    <dbReference type="NCBI Taxonomy" id="1076125"/>
    <lineage>
        <taxon>Bacteria</taxon>
        <taxon>Bacillati</taxon>
        <taxon>Actinomycetota</taxon>
        <taxon>Actinomycetes</taxon>
        <taxon>Micromonosporales</taxon>
        <taxon>Micromonosporaceae</taxon>
    </lineage>
</organism>
<keyword evidence="3" id="KW-1185">Reference proteome</keyword>
<reference evidence="2 3" key="1">
    <citation type="submission" date="2020-03" db="EMBL/GenBank/DDBJ databases">
        <title>Whole genome shotgun sequence of Phytohabitans rumicis NBRC 108638.</title>
        <authorList>
            <person name="Komaki H."/>
            <person name="Tamura T."/>
        </authorList>
    </citation>
    <scope>NUCLEOTIDE SEQUENCE [LARGE SCALE GENOMIC DNA]</scope>
    <source>
        <strain evidence="2 3">NBRC 108638</strain>
    </source>
</reference>
<dbReference type="PANTHER" id="PTHR39426">
    <property type="entry name" value="HOMOLOGY TO DEATH-ON-CURING PROTEIN OF PHAGE P1"/>
    <property type="match status" value="1"/>
</dbReference>
<dbReference type="NCBIfam" id="TIGR01550">
    <property type="entry name" value="DOC_P1"/>
    <property type="match status" value="1"/>
</dbReference>
<dbReference type="Gene3D" id="1.20.120.1870">
    <property type="entry name" value="Fic/DOC protein, Fido domain"/>
    <property type="match status" value="1"/>
</dbReference>
<feature type="domain" description="Fido" evidence="1">
    <location>
        <begin position="4"/>
        <end position="119"/>
    </location>
</feature>
<dbReference type="InterPro" id="IPR006440">
    <property type="entry name" value="Doc"/>
</dbReference>
<dbReference type="InterPro" id="IPR003812">
    <property type="entry name" value="Fido"/>
</dbReference>
<sequence length="123" mass="13035">MIYLDLEDLLYVAERVLGGPAKVRDMGLLNSALARPQTVAFGVVAYPTLAEQAAALMHSICQNHALIDGNKRLALAGVIAFVGLNGYELRMTNDEAYELTMSVAAGGRDVPEIAAALQHAGIP</sequence>
<dbReference type="EMBL" id="BLPG01000001">
    <property type="protein sequence ID" value="GFJ88734.1"/>
    <property type="molecule type" value="Genomic_DNA"/>
</dbReference>
<evidence type="ECO:0000313" key="2">
    <source>
        <dbReference type="EMBL" id="GFJ88734.1"/>
    </source>
</evidence>
<protein>
    <submittedName>
        <fullName evidence="2">Toxin Doc</fullName>
    </submittedName>
</protein>
<evidence type="ECO:0000259" key="1">
    <source>
        <dbReference type="PROSITE" id="PS51459"/>
    </source>
</evidence>
<comment type="caution">
    <text evidence="2">The sequence shown here is derived from an EMBL/GenBank/DDBJ whole genome shotgun (WGS) entry which is preliminary data.</text>
</comment>
<dbReference type="RefSeq" id="WP_173076212.1">
    <property type="nucleotide sequence ID" value="NZ_BAABJB010000045.1"/>
</dbReference>